<keyword evidence="8" id="KW-1185">Reference proteome</keyword>
<dbReference type="HOGENOM" id="CLU_014015_2_0_5"/>
<dbReference type="AlphaFoldDB" id="A0A0H3M7E9"/>
<organism evidence="7 8">
    <name type="scientific">Ehrlichia ruminantium (strain Welgevonden)</name>
    <dbReference type="NCBI Taxonomy" id="254945"/>
    <lineage>
        <taxon>Bacteria</taxon>
        <taxon>Pseudomonadati</taxon>
        <taxon>Pseudomonadota</taxon>
        <taxon>Alphaproteobacteria</taxon>
        <taxon>Rickettsiales</taxon>
        <taxon>Anaplasmataceae</taxon>
        <taxon>Ehrlichia</taxon>
    </lineage>
</organism>
<dbReference type="PANTHER" id="PTHR12001:SF69">
    <property type="entry name" value="ALL TRANS-POLYPRENYL-DIPHOSPHATE SYNTHASE PDSS1"/>
    <property type="match status" value="1"/>
</dbReference>
<reference evidence="7 8" key="1">
    <citation type="journal article" date="2006" name="J. Bacteriol.">
        <title>Comparative genomic analysis of three strains of Ehrlichia ruminantium reveals an active process of genome size plasticity.</title>
        <authorList>
            <person name="Frutos R."/>
            <person name="Viari A."/>
            <person name="Ferraz C."/>
            <person name="Morgat A."/>
            <person name="Eychenie S."/>
            <person name="Kandassami Y."/>
            <person name="Chantal I."/>
            <person name="Bensaid A."/>
            <person name="Coissac E."/>
            <person name="Vachiery N."/>
            <person name="Demaille J."/>
            <person name="Martinez D."/>
        </authorList>
    </citation>
    <scope>NUCLEOTIDE SEQUENCE [LARGE SCALE GENOMIC DNA]</scope>
    <source>
        <strain evidence="7 8">Welgevonden</strain>
    </source>
</reference>
<dbReference type="Proteomes" id="UP000001021">
    <property type="component" value="Chromosome"/>
</dbReference>
<protein>
    <submittedName>
        <fullName evidence="7">Octaprenyl-diphosphate synthase</fullName>
    </submittedName>
</protein>
<evidence type="ECO:0000256" key="2">
    <source>
        <dbReference type="ARBA" id="ARBA00006706"/>
    </source>
</evidence>
<dbReference type="Pfam" id="PF00348">
    <property type="entry name" value="polyprenyl_synt"/>
    <property type="match status" value="1"/>
</dbReference>
<dbReference type="EMBL" id="CR925678">
    <property type="protein sequence ID" value="CAI26545.1"/>
    <property type="molecule type" value="Genomic_DNA"/>
</dbReference>
<dbReference type="GO" id="GO:0008299">
    <property type="term" value="P:isoprenoid biosynthetic process"/>
    <property type="evidence" value="ECO:0007669"/>
    <property type="project" value="InterPro"/>
</dbReference>
<dbReference type="SUPFAM" id="SSF48576">
    <property type="entry name" value="Terpenoid synthases"/>
    <property type="match status" value="1"/>
</dbReference>
<keyword evidence="5" id="KW-0460">Magnesium</keyword>
<evidence type="ECO:0000313" key="7">
    <source>
        <dbReference type="EMBL" id="CAI26545.1"/>
    </source>
</evidence>
<comment type="similarity">
    <text evidence="2 6">Belongs to the FPP/GGPP synthase family.</text>
</comment>
<dbReference type="KEGG" id="erw:ERWE_CDS_00510"/>
<dbReference type="GO" id="GO:0046872">
    <property type="term" value="F:metal ion binding"/>
    <property type="evidence" value="ECO:0007669"/>
    <property type="project" value="UniProtKB-KW"/>
</dbReference>
<dbReference type="RefSeq" id="WP_011154743.1">
    <property type="nucleotide sequence ID" value="NC_005295.2"/>
</dbReference>
<dbReference type="InterPro" id="IPR008949">
    <property type="entry name" value="Isoprenoid_synthase_dom_sf"/>
</dbReference>
<sequence>MANDFYTTLTELKSLIQQDLDEMEHLILYQDNKNITLITEIIQHLIKSGGKRIRPIIFFIICKMLNYNKNDKVYIAAAIEFIHNATLLHDDVIDESELRRGEKTSNFLWGNKASILVGDFLLAVSFQWLIQCKNLTILSILSKTSNTIIIGEVEQMVASYNINISQEKYIDIISAKTASLFEATCESAANLAEVNNEKIHALKQFGYNLGISFQILDDILDYTASETQFGKKLGNDLLTGKITLPIIIAYQNANHQEKKFWTQLSTNPDINKAMFYIKSHSAIEQALNIASTYIDKAKSSLNIFANSDYKQILDKLLNSILYRNF</sequence>
<accession>A0A0H3M7E9</accession>
<dbReference type="InterPro" id="IPR000092">
    <property type="entry name" value="Polyprenyl_synt"/>
</dbReference>
<dbReference type="KEGG" id="eru:Erum0600"/>
<evidence type="ECO:0000256" key="6">
    <source>
        <dbReference type="RuleBase" id="RU004466"/>
    </source>
</evidence>
<gene>
    <name evidence="7" type="primary">ispB</name>
    <name evidence="7" type="ordered locus">ERWE_CDS_00510</name>
</gene>
<evidence type="ECO:0000256" key="1">
    <source>
        <dbReference type="ARBA" id="ARBA00001946"/>
    </source>
</evidence>
<evidence type="ECO:0000256" key="5">
    <source>
        <dbReference type="ARBA" id="ARBA00022842"/>
    </source>
</evidence>
<dbReference type="GO" id="GO:0004659">
    <property type="term" value="F:prenyltransferase activity"/>
    <property type="evidence" value="ECO:0007669"/>
    <property type="project" value="InterPro"/>
</dbReference>
<proteinExistence type="inferred from homology"/>
<evidence type="ECO:0000256" key="4">
    <source>
        <dbReference type="ARBA" id="ARBA00022723"/>
    </source>
</evidence>
<dbReference type="SFLD" id="SFLDS00005">
    <property type="entry name" value="Isoprenoid_Synthase_Type_I"/>
    <property type="match status" value="1"/>
</dbReference>
<keyword evidence="4" id="KW-0479">Metal-binding</keyword>
<dbReference type="PROSITE" id="PS00723">
    <property type="entry name" value="POLYPRENYL_SYNTHASE_1"/>
    <property type="match status" value="1"/>
</dbReference>
<dbReference type="eggNOG" id="COG0142">
    <property type="taxonomic scope" value="Bacteria"/>
</dbReference>
<dbReference type="PROSITE" id="PS00444">
    <property type="entry name" value="POLYPRENYL_SYNTHASE_2"/>
    <property type="match status" value="1"/>
</dbReference>
<dbReference type="Gene3D" id="1.10.600.10">
    <property type="entry name" value="Farnesyl Diphosphate Synthase"/>
    <property type="match status" value="1"/>
</dbReference>
<name>A0A0H3M7E9_EHRRW</name>
<dbReference type="CDD" id="cd00685">
    <property type="entry name" value="Trans_IPPS_HT"/>
    <property type="match status" value="1"/>
</dbReference>
<evidence type="ECO:0000256" key="3">
    <source>
        <dbReference type="ARBA" id="ARBA00022679"/>
    </source>
</evidence>
<dbReference type="InterPro" id="IPR033749">
    <property type="entry name" value="Polyprenyl_synt_CS"/>
</dbReference>
<comment type="cofactor">
    <cofactor evidence="1">
        <name>Mg(2+)</name>
        <dbReference type="ChEBI" id="CHEBI:18420"/>
    </cofactor>
</comment>
<keyword evidence="3 6" id="KW-0808">Transferase</keyword>
<dbReference type="GeneID" id="33057743"/>
<dbReference type="PANTHER" id="PTHR12001">
    <property type="entry name" value="GERANYLGERANYL PYROPHOSPHATE SYNTHASE"/>
    <property type="match status" value="1"/>
</dbReference>
<evidence type="ECO:0000313" key="8">
    <source>
        <dbReference type="Proteomes" id="UP000001021"/>
    </source>
</evidence>